<evidence type="ECO:0000313" key="2">
    <source>
        <dbReference type="EMBL" id="APG24469.1"/>
    </source>
</evidence>
<proteinExistence type="predicted"/>
<dbReference type="AlphaFoldDB" id="A0A1L3GF62"/>
<dbReference type="RefSeq" id="WP_072286309.1">
    <property type="nucleotide sequence ID" value="NZ_CP015455.1"/>
</dbReference>
<feature type="domain" description="Cyclic nucleotide-binding" evidence="1">
    <location>
        <begin position="23"/>
        <end position="144"/>
    </location>
</feature>
<dbReference type="KEGG" id="pace:A6070_13685"/>
<dbReference type="GO" id="GO:0005829">
    <property type="term" value="C:cytosol"/>
    <property type="evidence" value="ECO:0007669"/>
    <property type="project" value="TreeGrafter"/>
</dbReference>
<reference evidence="2 3" key="1">
    <citation type="journal article" date="2017" name="Genome Announc.">
        <title>Complete Genome Sequences of Two Acetylene-Fermenting Pelobacter acetylenicus Strains.</title>
        <authorList>
            <person name="Sutton J.M."/>
            <person name="Baesman S.M."/>
            <person name="Fierst J.L."/>
            <person name="Poret-Peterson A.T."/>
            <person name="Oremland R.S."/>
            <person name="Dunlap D.S."/>
            <person name="Akob D.M."/>
        </authorList>
    </citation>
    <scope>NUCLEOTIDE SEQUENCE [LARGE SCALE GENOMIC DNA]</scope>
    <source>
        <strain evidence="2 3">DSM 3247</strain>
    </source>
</reference>
<dbReference type="OrthoDB" id="5401860at2"/>
<dbReference type="GO" id="GO:0003700">
    <property type="term" value="F:DNA-binding transcription factor activity"/>
    <property type="evidence" value="ECO:0007669"/>
    <property type="project" value="TreeGrafter"/>
</dbReference>
<dbReference type="InterPro" id="IPR050397">
    <property type="entry name" value="Env_Response_Regulators"/>
</dbReference>
<sequence length="160" mass="17506">MNVDADASMAEGLSEDVRGSLKDLHIFSEEEIGCLLPFVKERRLSAGETLWVEGQPGNYLVLVLSGHLEAKKDTEFPGKQVVVAVFGPEAVVGELSFMNQSPRAVSVVALEDVRLAQIANDAFERLLAECPGLGMKLYRVILLALASRLKKSYERLASIF</sequence>
<dbReference type="Proteomes" id="UP000182264">
    <property type="component" value="Chromosome"/>
</dbReference>
<dbReference type="EMBL" id="CP015518">
    <property type="protein sequence ID" value="APG24469.1"/>
    <property type="molecule type" value="Genomic_DNA"/>
</dbReference>
<dbReference type="SMART" id="SM00100">
    <property type="entry name" value="cNMP"/>
    <property type="match status" value="1"/>
</dbReference>
<gene>
    <name evidence="2" type="ORF">A7E75_05035</name>
</gene>
<dbReference type="InterPro" id="IPR000595">
    <property type="entry name" value="cNMP-bd_dom"/>
</dbReference>
<evidence type="ECO:0000259" key="1">
    <source>
        <dbReference type="PROSITE" id="PS50042"/>
    </source>
</evidence>
<dbReference type="Gene3D" id="2.60.120.10">
    <property type="entry name" value="Jelly Rolls"/>
    <property type="match status" value="1"/>
</dbReference>
<name>A0A1L3GF62_SYNAC</name>
<dbReference type="PROSITE" id="PS50042">
    <property type="entry name" value="CNMP_BINDING_3"/>
    <property type="match status" value="1"/>
</dbReference>
<dbReference type="Pfam" id="PF00027">
    <property type="entry name" value="cNMP_binding"/>
    <property type="match status" value="1"/>
</dbReference>
<dbReference type="PANTHER" id="PTHR24567:SF74">
    <property type="entry name" value="HTH-TYPE TRANSCRIPTIONAL REGULATOR ARCR"/>
    <property type="match status" value="1"/>
</dbReference>
<dbReference type="PANTHER" id="PTHR24567">
    <property type="entry name" value="CRP FAMILY TRANSCRIPTIONAL REGULATORY PROTEIN"/>
    <property type="match status" value="1"/>
</dbReference>
<keyword evidence="3" id="KW-1185">Reference proteome</keyword>
<dbReference type="InterPro" id="IPR018490">
    <property type="entry name" value="cNMP-bd_dom_sf"/>
</dbReference>
<dbReference type="InterPro" id="IPR014710">
    <property type="entry name" value="RmlC-like_jellyroll"/>
</dbReference>
<dbReference type="CDD" id="cd00038">
    <property type="entry name" value="CAP_ED"/>
    <property type="match status" value="1"/>
</dbReference>
<dbReference type="SUPFAM" id="SSF51206">
    <property type="entry name" value="cAMP-binding domain-like"/>
    <property type="match status" value="1"/>
</dbReference>
<evidence type="ECO:0000313" key="3">
    <source>
        <dbReference type="Proteomes" id="UP000182264"/>
    </source>
</evidence>
<organism evidence="2 3">
    <name type="scientific">Syntrophotalea acetylenica</name>
    <name type="common">Pelobacter acetylenicus</name>
    <dbReference type="NCBI Taxonomy" id="29542"/>
    <lineage>
        <taxon>Bacteria</taxon>
        <taxon>Pseudomonadati</taxon>
        <taxon>Thermodesulfobacteriota</taxon>
        <taxon>Desulfuromonadia</taxon>
        <taxon>Desulfuromonadales</taxon>
        <taxon>Syntrophotaleaceae</taxon>
        <taxon>Syntrophotalea</taxon>
    </lineage>
</organism>
<dbReference type="STRING" id="29542.A6070_13685"/>
<protein>
    <recommendedName>
        <fullName evidence="1">Cyclic nucleotide-binding domain-containing protein</fullName>
    </recommendedName>
</protein>
<accession>A0A1L3GF62</accession>